<reference evidence="2" key="1">
    <citation type="submission" date="2020-10" db="EMBL/GenBank/DDBJ databases">
        <title>Phylogeny of dyella-like bacteria.</title>
        <authorList>
            <person name="Fu J."/>
        </authorList>
    </citation>
    <scope>NUCLEOTIDE SEQUENCE</scope>
    <source>
        <strain evidence="2">DHON07</strain>
    </source>
</reference>
<keyword evidence="1" id="KW-0812">Transmembrane</keyword>
<keyword evidence="1" id="KW-0472">Membrane</keyword>
<keyword evidence="1" id="KW-1133">Transmembrane helix</keyword>
<dbReference type="RefSeq" id="WP_204632532.1">
    <property type="nucleotide sequence ID" value="NZ_BSOC01000002.1"/>
</dbReference>
<name>A0ABS2KJL9_9GAMM</name>
<keyword evidence="3" id="KW-1185">Reference proteome</keyword>
<evidence type="ECO:0008006" key="4">
    <source>
        <dbReference type="Google" id="ProtNLM"/>
    </source>
</evidence>
<sequence length="579" mass="67286">MPSLLCWHSLCVFPLPKDGAKIFGFPEFLAALALMVLAWTVGDIQYRFRGRIAPVPLPPLTFYSITTIGVLTLLTDLWRAEGWLVLDTGPFSPLTWQAFLGFGFLITFLTWGWYAFINPPIFSEKNAKRYGQLLYSVILKGSPTEVPVIASELADSAHEIVSRSWLIPELENKELISSRKKFRFDPFGWKRKRYLLSKDVAYDILLLIADRKFCRHVVQSSQCTALEIFGAMTKMEKYQLPVGPFARNITEEAIKNKDSFVFHESSGYQSGLLGFHKPLTQTLYSNYRMVKEVEDFFDVDYMETQKWDHDQWEAYGRLVLVSFRDYAKKELGHHAPVFWRSFERILRSVYDLYEVNRLERNYWDTPQCKRLDKVCHFFKEAINVLSKHPVPDRVHLRERLRPQRTSIYDLIAREVSELVFYAGQVAEPRELCWSIQHNAVWSEIFDSFEEDSAARKFIRHKVRRALWDEIGGMTKFPNFKGARMIAFLLNVLGFVVQNDDRHHDWVALHKVLLKWLKKNYAKLYIYNPSVASACLVAGYTYDQAENQLIFTAPAEGLRRVPYTNTLPLGPADESEIPDP</sequence>
<evidence type="ECO:0000256" key="1">
    <source>
        <dbReference type="SAM" id="Phobius"/>
    </source>
</evidence>
<feature type="transmembrane region" description="Helical" evidence="1">
    <location>
        <begin position="29"/>
        <end position="48"/>
    </location>
</feature>
<feature type="transmembrane region" description="Helical" evidence="1">
    <location>
        <begin position="98"/>
        <end position="117"/>
    </location>
</feature>
<dbReference type="Proteomes" id="UP001430193">
    <property type="component" value="Unassembled WGS sequence"/>
</dbReference>
<accession>A0ABS2KJL9</accession>
<protein>
    <recommendedName>
        <fullName evidence="4">Phage abortive infection protein</fullName>
    </recommendedName>
</protein>
<organism evidence="2 3">
    <name type="scientific">Dyella mobilis</name>
    <dbReference type="NCBI Taxonomy" id="1849582"/>
    <lineage>
        <taxon>Bacteria</taxon>
        <taxon>Pseudomonadati</taxon>
        <taxon>Pseudomonadota</taxon>
        <taxon>Gammaproteobacteria</taxon>
        <taxon>Lysobacterales</taxon>
        <taxon>Rhodanobacteraceae</taxon>
        <taxon>Dyella</taxon>
    </lineage>
</organism>
<evidence type="ECO:0000313" key="3">
    <source>
        <dbReference type="Proteomes" id="UP001430193"/>
    </source>
</evidence>
<comment type="caution">
    <text evidence="2">The sequence shown here is derived from an EMBL/GenBank/DDBJ whole genome shotgun (WGS) entry which is preliminary data.</text>
</comment>
<proteinExistence type="predicted"/>
<feature type="transmembrane region" description="Helical" evidence="1">
    <location>
        <begin position="60"/>
        <end position="78"/>
    </location>
</feature>
<dbReference type="EMBL" id="JADIKF010000039">
    <property type="protein sequence ID" value="MBM7130992.1"/>
    <property type="molecule type" value="Genomic_DNA"/>
</dbReference>
<gene>
    <name evidence="2" type="ORF">ISS99_15820</name>
</gene>
<evidence type="ECO:0000313" key="2">
    <source>
        <dbReference type="EMBL" id="MBM7130992.1"/>
    </source>
</evidence>